<evidence type="ECO:0000256" key="3">
    <source>
        <dbReference type="ARBA" id="ARBA00022737"/>
    </source>
</evidence>
<feature type="transmembrane region" description="Helical" evidence="5">
    <location>
        <begin position="532"/>
        <end position="554"/>
    </location>
</feature>
<sequence length="1250" mass="138365">MVMIMGKKAVPLIAALALLAVASDQLCFPGCRKSDWHVCMHDKTEVIYPTHDDINGAVCMMCTGDHSLLLGTSCFNNTPVGFAVRGHPFNILSEMTSLPLDATRVLVLHLVHDNITDVDMSEPSLSGYTNLIRLDLGFNKFRHVRQSWFRGLEALSHLILSNSRIDKIDPGCFADLTRLVLLNLDHNLLQVVDPDWFLRSKILQHLYLSSNSIERLPADALQYLPDLRSLDMGRNPLSCLHKEAVCGMDSLRRLHLSSDRMLTMHGGTSGGVKWSLLRKNYFRSGELVKQRISFEVPHLLLCLAHDPDKNEQSLKWMFGVSSSVPRHTNGGFPDSCMVHDASLSLTEITMQPPFVAVAQHRSSDKQNRSEQCRQMWGRERDGLTVGLKGGSNLHIVSIGAGDAAVETVALMVDTAQNTGTHTATDTGKLQAADTYPLNTYNGNCILLTKYGTRQLHFGSSKVGTKPQKTCSANGLDMDQASYTKSKPQNQTTPRLRNQANVSSTPAHLSSTLPNSDHTGPSPGHLFIQARPWLIPAVVSVVGGLALLPTVWFLLKKRRLNNQANKDVHVWVIPNAFLTSVARPRAASLPLTACSGRKVRGYHPSRWSLPADLHSIEPTYSEIPDDRAAAQRPLPALPHTYDEIPDDAIPSLVRSASVPTTTAAHGEAISGVMSHRSLPSRLHLIEPTYSEIPAALAAAQRPLPALPRAYIEVPDDVAAARRSLPARFHTYSEILDEDSGPMPFYAQPAAVFYAVTNRGRNIRTYQNNAASRPSRHQPGRRISMYGTARQTKGHPVPFYRNMTEVHGMQTDRQPMTSSVSQPTDQCVRVCGTRNTPRRASLPHVTLPNTYWPWDIPGEGTPNTPQRTSLPLVTLPNTYWPWDIPGKGTRNTPQRTSLPLVTLPNTYWQWDIPGEGASNTPRRTPLPNVTLPNTYWPWDIPGEGTRNTPRRTSLPLVTLPNTYWPWEIPGEGTRNTPRRAPLPLVTLPNTSWPWDIPGEGTPNTPRRTSLPLVTLPNTYWQWDIPGEGASNTPRRTPLPHVTLPNTYWPWEIPGKGTPNTPQRTSLPLVTLPNTYWPWDIPGDGTPNTPRCAPLPNVTLPNTYWPWDIPGEGTPNTPRCAPLPNVTLPNTYWPWDIPGEGTPNTPRCAPLPNVTLPNTYWPWDIPGEGTPNTPRCAPLPNVTLPNTYWPWDIPGKGTPNTPRCAPLPNVTLPNTSWPWDIPGKGTPNTPQRASLPNVKRRPGLSTGGLEQCD</sequence>
<dbReference type="EMBL" id="OV696688">
    <property type="protein sequence ID" value="CAH1257916.1"/>
    <property type="molecule type" value="Genomic_DNA"/>
</dbReference>
<evidence type="ECO:0000313" key="8">
    <source>
        <dbReference type="Proteomes" id="UP000838412"/>
    </source>
</evidence>
<feature type="signal peptide" evidence="6">
    <location>
        <begin position="1"/>
        <end position="25"/>
    </location>
</feature>
<gene>
    <name evidence="7" type="primary">LRIG2</name>
    <name evidence="7" type="ORF">BLAG_LOCUS15664</name>
</gene>
<feature type="compositionally biased region" description="Polar residues" evidence="4">
    <location>
        <begin position="480"/>
        <end position="518"/>
    </location>
</feature>
<feature type="region of interest" description="Disordered" evidence="4">
    <location>
        <begin position="459"/>
        <end position="520"/>
    </location>
</feature>
<dbReference type="Pfam" id="PF13855">
    <property type="entry name" value="LRR_8"/>
    <property type="match status" value="1"/>
</dbReference>
<accession>A0A8J9ZPX2</accession>
<evidence type="ECO:0000256" key="5">
    <source>
        <dbReference type="SAM" id="Phobius"/>
    </source>
</evidence>
<dbReference type="InterPro" id="IPR003591">
    <property type="entry name" value="Leu-rich_rpt_typical-subtyp"/>
</dbReference>
<dbReference type="Proteomes" id="UP000838412">
    <property type="component" value="Chromosome 3"/>
</dbReference>
<dbReference type="PROSITE" id="PS51450">
    <property type="entry name" value="LRR"/>
    <property type="match status" value="1"/>
</dbReference>
<keyword evidence="1" id="KW-0433">Leucine-rich repeat</keyword>
<dbReference type="AlphaFoldDB" id="A0A8J9ZPX2"/>
<keyword evidence="5" id="KW-0812">Transmembrane</keyword>
<keyword evidence="2 6" id="KW-0732">Signal</keyword>
<dbReference type="SMART" id="SM00369">
    <property type="entry name" value="LRR_TYP"/>
    <property type="match status" value="5"/>
</dbReference>
<dbReference type="InterPro" id="IPR032675">
    <property type="entry name" value="LRR_dom_sf"/>
</dbReference>
<dbReference type="PANTHER" id="PTHR24366">
    <property type="entry name" value="IG(IMMUNOGLOBULIN) AND LRR(LEUCINE RICH REPEAT) DOMAINS"/>
    <property type="match status" value="1"/>
</dbReference>
<feature type="region of interest" description="Disordered" evidence="4">
    <location>
        <begin position="1213"/>
        <end position="1250"/>
    </location>
</feature>
<keyword evidence="5" id="KW-0472">Membrane</keyword>
<organism evidence="7 8">
    <name type="scientific">Branchiostoma lanceolatum</name>
    <name type="common">Common lancelet</name>
    <name type="synonym">Amphioxus lanceolatum</name>
    <dbReference type="NCBI Taxonomy" id="7740"/>
    <lineage>
        <taxon>Eukaryota</taxon>
        <taxon>Metazoa</taxon>
        <taxon>Chordata</taxon>
        <taxon>Cephalochordata</taxon>
        <taxon>Leptocardii</taxon>
        <taxon>Amphioxiformes</taxon>
        <taxon>Branchiostomatidae</taxon>
        <taxon>Branchiostoma</taxon>
    </lineage>
</organism>
<keyword evidence="8" id="KW-1185">Reference proteome</keyword>
<protein>
    <submittedName>
        <fullName evidence="7">LRIG2 protein</fullName>
    </submittedName>
</protein>
<dbReference type="PANTHER" id="PTHR24366:SF161">
    <property type="entry name" value="TIR DOMAIN-CONTAINING PROTEIN"/>
    <property type="match status" value="1"/>
</dbReference>
<proteinExistence type="predicted"/>
<dbReference type="Gene3D" id="3.80.10.10">
    <property type="entry name" value="Ribonuclease Inhibitor"/>
    <property type="match status" value="1"/>
</dbReference>
<evidence type="ECO:0000313" key="7">
    <source>
        <dbReference type="EMBL" id="CAH1257916.1"/>
    </source>
</evidence>
<evidence type="ECO:0000256" key="2">
    <source>
        <dbReference type="ARBA" id="ARBA00022729"/>
    </source>
</evidence>
<name>A0A8J9ZPX2_BRALA</name>
<evidence type="ECO:0000256" key="1">
    <source>
        <dbReference type="ARBA" id="ARBA00022614"/>
    </source>
</evidence>
<evidence type="ECO:0000256" key="6">
    <source>
        <dbReference type="SAM" id="SignalP"/>
    </source>
</evidence>
<feature type="chain" id="PRO_5035431510" evidence="6">
    <location>
        <begin position="26"/>
        <end position="1250"/>
    </location>
</feature>
<dbReference type="InterPro" id="IPR001611">
    <property type="entry name" value="Leu-rich_rpt"/>
</dbReference>
<dbReference type="OrthoDB" id="10302991at2759"/>
<evidence type="ECO:0000256" key="4">
    <source>
        <dbReference type="SAM" id="MobiDB-lite"/>
    </source>
</evidence>
<keyword evidence="5" id="KW-1133">Transmembrane helix</keyword>
<dbReference type="SUPFAM" id="SSF52058">
    <property type="entry name" value="L domain-like"/>
    <property type="match status" value="1"/>
</dbReference>
<keyword evidence="3" id="KW-0677">Repeat</keyword>
<reference evidence="7" key="1">
    <citation type="submission" date="2022-01" db="EMBL/GenBank/DDBJ databases">
        <authorList>
            <person name="Braso-Vives M."/>
        </authorList>
    </citation>
    <scope>NUCLEOTIDE SEQUENCE</scope>
</reference>